<proteinExistence type="predicted"/>
<dbReference type="Proteomes" id="UP000774617">
    <property type="component" value="Unassembled WGS sequence"/>
</dbReference>
<dbReference type="EMBL" id="JAGTJR010000013">
    <property type="protein sequence ID" value="KAH7050319.1"/>
    <property type="molecule type" value="Genomic_DNA"/>
</dbReference>
<dbReference type="PANTHER" id="PTHR38797">
    <property type="entry name" value="NUCLEAR PORE COMPLEX PROTEIN NUP85-RELATED"/>
    <property type="match status" value="1"/>
</dbReference>
<protein>
    <submittedName>
        <fullName evidence="1">Uncharacterized protein</fullName>
    </submittedName>
</protein>
<sequence>MRSATHARELRKLGDGACMAGLSRTYVGTGRRVSWRQHYFYGMSNACSAAHGSCSPRQQLARTPPRPAFATTNAPKMDASQILTAAVSGSITPAEAALSLTAPVAAVLTDAEATENALWDTWTTVLAFAVRTNHEQQGPLVALVSNIKQLRGASGEAVTFEFWGQPTTWSELPSFGPVLREQYDVEYYAEGDGFVNFNAFAARLTADGVLDLSLYGIWTLRDALEDQLPDSSYAQTASRALAAAAVWFLYAGHTMWELSKQNETLEGRVAAPGKTVADKEWNGYNAERWALWVERFKKVHEMGVKEDVRDVVQRALERTEEYA</sequence>
<organism evidence="1 2">
    <name type="scientific">Macrophomina phaseolina</name>
    <dbReference type="NCBI Taxonomy" id="35725"/>
    <lineage>
        <taxon>Eukaryota</taxon>
        <taxon>Fungi</taxon>
        <taxon>Dikarya</taxon>
        <taxon>Ascomycota</taxon>
        <taxon>Pezizomycotina</taxon>
        <taxon>Dothideomycetes</taxon>
        <taxon>Dothideomycetes incertae sedis</taxon>
        <taxon>Botryosphaeriales</taxon>
        <taxon>Botryosphaeriaceae</taxon>
        <taxon>Macrophomina</taxon>
    </lineage>
</organism>
<accession>A0ABQ8GB50</accession>
<dbReference type="InterPro" id="IPR053204">
    <property type="entry name" value="Oxopyrrolidines_Biosynth-assoc"/>
</dbReference>
<evidence type="ECO:0000313" key="1">
    <source>
        <dbReference type="EMBL" id="KAH7050319.1"/>
    </source>
</evidence>
<reference evidence="1 2" key="1">
    <citation type="journal article" date="2021" name="Nat. Commun.">
        <title>Genetic determinants of endophytism in the Arabidopsis root mycobiome.</title>
        <authorList>
            <person name="Mesny F."/>
            <person name="Miyauchi S."/>
            <person name="Thiergart T."/>
            <person name="Pickel B."/>
            <person name="Atanasova L."/>
            <person name="Karlsson M."/>
            <person name="Huettel B."/>
            <person name="Barry K.W."/>
            <person name="Haridas S."/>
            <person name="Chen C."/>
            <person name="Bauer D."/>
            <person name="Andreopoulos W."/>
            <person name="Pangilinan J."/>
            <person name="LaButti K."/>
            <person name="Riley R."/>
            <person name="Lipzen A."/>
            <person name="Clum A."/>
            <person name="Drula E."/>
            <person name="Henrissat B."/>
            <person name="Kohler A."/>
            <person name="Grigoriev I.V."/>
            <person name="Martin F.M."/>
            <person name="Hacquard S."/>
        </authorList>
    </citation>
    <scope>NUCLEOTIDE SEQUENCE [LARGE SCALE GENOMIC DNA]</scope>
    <source>
        <strain evidence="1 2">MPI-SDFR-AT-0080</strain>
    </source>
</reference>
<name>A0ABQ8GB50_9PEZI</name>
<dbReference type="InterPro" id="IPR022085">
    <property type="entry name" value="OpdG"/>
</dbReference>
<dbReference type="Pfam" id="PF12311">
    <property type="entry name" value="DUF3632"/>
    <property type="match status" value="1"/>
</dbReference>
<comment type="caution">
    <text evidence="1">The sequence shown here is derived from an EMBL/GenBank/DDBJ whole genome shotgun (WGS) entry which is preliminary data.</text>
</comment>
<dbReference type="PANTHER" id="PTHR38797:SF4">
    <property type="entry name" value="NUCLEAR PORE COMPLEX PROTEIN NUP85"/>
    <property type="match status" value="1"/>
</dbReference>
<evidence type="ECO:0000313" key="2">
    <source>
        <dbReference type="Proteomes" id="UP000774617"/>
    </source>
</evidence>
<keyword evidence="2" id="KW-1185">Reference proteome</keyword>
<gene>
    <name evidence="1" type="ORF">B0J12DRAFT_663932</name>
</gene>